<dbReference type="FunFam" id="1.20.140.40:FF:000008">
    <property type="entry name" value="Invertase/pectin methylesterase inhibitor family protein"/>
    <property type="match status" value="1"/>
</dbReference>
<dbReference type="InterPro" id="IPR035513">
    <property type="entry name" value="Invertase/methylesterase_inhib"/>
</dbReference>
<keyword evidence="1 4" id="KW-0732">Signal</keyword>
<evidence type="ECO:0000256" key="1">
    <source>
        <dbReference type="ARBA" id="ARBA00022729"/>
    </source>
</evidence>
<evidence type="ECO:0000313" key="7">
    <source>
        <dbReference type="Proteomes" id="UP000188354"/>
    </source>
</evidence>
<dbReference type="Gene3D" id="1.20.140.40">
    <property type="entry name" value="Invertase/pectin methylesterase inhibitor family protein"/>
    <property type="match status" value="1"/>
</dbReference>
<dbReference type="PANTHER" id="PTHR36710">
    <property type="entry name" value="PECTINESTERASE INHIBITOR-LIKE"/>
    <property type="match status" value="1"/>
</dbReference>
<dbReference type="InterPro" id="IPR034086">
    <property type="entry name" value="PMEI_plant"/>
</dbReference>
<dbReference type="InterPro" id="IPR052421">
    <property type="entry name" value="PCW_Enzyme_Inhibitor"/>
</dbReference>
<comment type="similarity">
    <text evidence="3">Belongs to the PMEI family.</text>
</comment>
<dbReference type="AlphaFoldDB" id="A0A394DA70"/>
<gene>
    <name evidence="6" type="ORF">TanjilG_02965</name>
</gene>
<dbReference type="NCBIfam" id="TIGR01614">
    <property type="entry name" value="PME_inhib"/>
    <property type="match status" value="1"/>
</dbReference>
<comment type="caution">
    <text evidence="6">The sequence shown here is derived from an EMBL/GenBank/DDBJ whole genome shotgun (WGS) entry which is preliminary data.</text>
</comment>
<dbReference type="SUPFAM" id="SSF101148">
    <property type="entry name" value="Plant invertase/pectin methylesterase inhibitor"/>
    <property type="match status" value="1"/>
</dbReference>
<evidence type="ECO:0000313" key="6">
    <source>
        <dbReference type="EMBL" id="OIW20163.1"/>
    </source>
</evidence>
<feature type="chain" id="PRO_5017265646" description="Pectinesterase inhibitor domain-containing protein" evidence="4">
    <location>
        <begin position="28"/>
        <end position="188"/>
    </location>
</feature>
<feature type="signal peptide" evidence="4">
    <location>
        <begin position="1"/>
        <end position="27"/>
    </location>
</feature>
<dbReference type="Gramene" id="OIW20163">
    <property type="protein sequence ID" value="OIW20163"/>
    <property type="gene ID" value="TanjilG_02965"/>
</dbReference>
<dbReference type="PANTHER" id="PTHR36710:SF20">
    <property type="entry name" value="PECTINESTERASE INHIBITOR DOMAIN PROTEIN"/>
    <property type="match status" value="1"/>
</dbReference>
<reference evidence="6 7" key="1">
    <citation type="journal article" date="2017" name="Plant Biotechnol. J.">
        <title>A comprehensive draft genome sequence for lupin (Lupinus angustifolius), an emerging health food: insights into plant-microbe interactions and legume evolution.</title>
        <authorList>
            <person name="Hane J.K."/>
            <person name="Ming Y."/>
            <person name="Kamphuis L.G."/>
            <person name="Nelson M.N."/>
            <person name="Garg G."/>
            <person name="Atkins C.A."/>
            <person name="Bayer P.E."/>
            <person name="Bravo A."/>
            <person name="Bringans S."/>
            <person name="Cannon S."/>
            <person name="Edwards D."/>
            <person name="Foley R."/>
            <person name="Gao L.L."/>
            <person name="Harrison M.J."/>
            <person name="Huang W."/>
            <person name="Hurgobin B."/>
            <person name="Li S."/>
            <person name="Liu C.W."/>
            <person name="McGrath A."/>
            <person name="Morahan G."/>
            <person name="Murray J."/>
            <person name="Weller J."/>
            <person name="Jian J."/>
            <person name="Singh K.B."/>
        </authorList>
    </citation>
    <scope>NUCLEOTIDE SEQUENCE [LARGE SCALE GENOMIC DNA]</scope>
    <source>
        <strain evidence="7">cv. Tanjil</strain>
        <tissue evidence="6">Whole plant</tissue>
    </source>
</reference>
<name>A0A394DA70_LUPAN</name>
<dbReference type="CDD" id="cd15797">
    <property type="entry name" value="PMEI"/>
    <property type="match status" value="1"/>
</dbReference>
<protein>
    <recommendedName>
        <fullName evidence="5">Pectinesterase inhibitor domain-containing protein</fullName>
    </recommendedName>
</protein>
<keyword evidence="7" id="KW-1185">Reference proteome</keyword>
<evidence type="ECO:0000256" key="4">
    <source>
        <dbReference type="SAM" id="SignalP"/>
    </source>
</evidence>
<evidence type="ECO:0000256" key="3">
    <source>
        <dbReference type="ARBA" id="ARBA00038471"/>
    </source>
</evidence>
<dbReference type="Pfam" id="PF04043">
    <property type="entry name" value="PMEI"/>
    <property type="match status" value="1"/>
</dbReference>
<keyword evidence="2" id="KW-1015">Disulfide bond</keyword>
<dbReference type="GO" id="GO:0046910">
    <property type="term" value="F:pectinesterase inhibitor activity"/>
    <property type="evidence" value="ECO:0007669"/>
    <property type="project" value="InterPro"/>
</dbReference>
<accession>A0A394DA70</accession>
<dbReference type="SMART" id="SM00856">
    <property type="entry name" value="PMEI"/>
    <property type="match status" value="1"/>
</dbReference>
<sequence length="188" mass="20343">MAYFSITPSVLSSLVLLFFLFVASSSASKVVDVKVICAQVQDPKLCLSVLNSKPGGAKGADLVTLAQYTINVARVKATNTVNLINILIAKSGSDPKAKEHYKICLTHFNKDEGALNDIDYVQELLKKGDYFGVGTAASAVLTDVDDCLTGEDPEDPPYPDKSNLPQYADVVQKIVEILLIISKYLTEK</sequence>
<dbReference type="EMBL" id="MLAU01005955">
    <property type="protein sequence ID" value="OIW20163.1"/>
    <property type="molecule type" value="Genomic_DNA"/>
</dbReference>
<dbReference type="Proteomes" id="UP000188354">
    <property type="component" value="Unassembled WGS sequence"/>
</dbReference>
<evidence type="ECO:0000256" key="2">
    <source>
        <dbReference type="ARBA" id="ARBA00023157"/>
    </source>
</evidence>
<dbReference type="KEGG" id="lang:109337867"/>
<evidence type="ECO:0000259" key="5">
    <source>
        <dbReference type="SMART" id="SM00856"/>
    </source>
</evidence>
<feature type="domain" description="Pectinesterase inhibitor" evidence="5">
    <location>
        <begin position="28"/>
        <end position="181"/>
    </location>
</feature>
<dbReference type="OrthoDB" id="1413774at2759"/>
<proteinExistence type="inferred from homology"/>
<dbReference type="InterPro" id="IPR006501">
    <property type="entry name" value="Pectinesterase_inhib_dom"/>
</dbReference>
<organism evidence="6 7">
    <name type="scientific">Lupinus angustifolius</name>
    <name type="common">Narrow-leaved blue lupine</name>
    <dbReference type="NCBI Taxonomy" id="3871"/>
    <lineage>
        <taxon>Eukaryota</taxon>
        <taxon>Viridiplantae</taxon>
        <taxon>Streptophyta</taxon>
        <taxon>Embryophyta</taxon>
        <taxon>Tracheophyta</taxon>
        <taxon>Spermatophyta</taxon>
        <taxon>Magnoliopsida</taxon>
        <taxon>eudicotyledons</taxon>
        <taxon>Gunneridae</taxon>
        <taxon>Pentapetalae</taxon>
        <taxon>rosids</taxon>
        <taxon>fabids</taxon>
        <taxon>Fabales</taxon>
        <taxon>Fabaceae</taxon>
        <taxon>Papilionoideae</taxon>
        <taxon>50 kb inversion clade</taxon>
        <taxon>genistoids sensu lato</taxon>
        <taxon>core genistoids</taxon>
        <taxon>Genisteae</taxon>
        <taxon>Lupinus</taxon>
    </lineage>
</organism>